<keyword evidence="2" id="KW-1185">Reference proteome</keyword>
<protein>
    <submittedName>
        <fullName evidence="1">Uncharacterized protein</fullName>
    </submittedName>
</protein>
<sequence length="265" mass="30320">MPNSCRKDWGAFTSRLEVHAPNCPEDVAKFFAHITLEEGFYLEGTTTAPTFTPHRVPRDVREADYILYDDLDYPQFGRTLLMAYQFVKASPPGADTPVQRCILFVGKLGSPLLSVVDQPTTFLMNYISNGKLCVLYPGLTLSKRGIRNSVVMPEEYPLSHVEEVLKRSGVSIRRSLLDWNEYAEHRCGLDINCPAHIREGRGFGQASFTFDLDKVLHPSRDPSKHDAEGEPYVSWRLRCSNSCFRQWKSTLPFNPWSKYQFARLY</sequence>
<proteinExistence type="predicted"/>
<reference evidence="1 2" key="1">
    <citation type="submission" date="2020-07" db="EMBL/GenBank/DDBJ databases">
        <title>Comparative genomics of pyrophilous fungi reveals a link between fire events and developmental genes.</title>
        <authorList>
            <consortium name="DOE Joint Genome Institute"/>
            <person name="Steindorff A.S."/>
            <person name="Carver A."/>
            <person name="Calhoun S."/>
            <person name="Stillman K."/>
            <person name="Liu H."/>
            <person name="Lipzen A."/>
            <person name="Pangilinan J."/>
            <person name="Labutti K."/>
            <person name="Bruns T.D."/>
            <person name="Grigoriev I.V."/>
        </authorList>
    </citation>
    <scope>NUCLEOTIDE SEQUENCE [LARGE SCALE GENOMIC DNA]</scope>
    <source>
        <strain evidence="1 2">CBS 144469</strain>
    </source>
</reference>
<comment type="caution">
    <text evidence="1">The sequence shown here is derived from an EMBL/GenBank/DDBJ whole genome shotgun (WGS) entry which is preliminary data.</text>
</comment>
<name>A0A8H6IH76_9AGAR</name>
<evidence type="ECO:0000313" key="1">
    <source>
        <dbReference type="EMBL" id="KAF6765476.1"/>
    </source>
</evidence>
<gene>
    <name evidence="1" type="ORF">DFP72DRAFT_839310</name>
</gene>
<dbReference type="OrthoDB" id="3126755at2759"/>
<accession>A0A8H6IH76</accession>
<dbReference type="EMBL" id="JACGCI010000002">
    <property type="protein sequence ID" value="KAF6765476.1"/>
    <property type="molecule type" value="Genomic_DNA"/>
</dbReference>
<dbReference type="AlphaFoldDB" id="A0A8H6IH76"/>
<dbReference type="Proteomes" id="UP000521943">
    <property type="component" value="Unassembled WGS sequence"/>
</dbReference>
<evidence type="ECO:0000313" key="2">
    <source>
        <dbReference type="Proteomes" id="UP000521943"/>
    </source>
</evidence>
<organism evidence="1 2">
    <name type="scientific">Ephemerocybe angulata</name>
    <dbReference type="NCBI Taxonomy" id="980116"/>
    <lineage>
        <taxon>Eukaryota</taxon>
        <taxon>Fungi</taxon>
        <taxon>Dikarya</taxon>
        <taxon>Basidiomycota</taxon>
        <taxon>Agaricomycotina</taxon>
        <taxon>Agaricomycetes</taxon>
        <taxon>Agaricomycetidae</taxon>
        <taxon>Agaricales</taxon>
        <taxon>Agaricineae</taxon>
        <taxon>Psathyrellaceae</taxon>
        <taxon>Ephemerocybe</taxon>
    </lineage>
</organism>